<feature type="non-terminal residue" evidence="2">
    <location>
        <position position="1"/>
    </location>
</feature>
<organism evidence="2 3">
    <name type="scientific">Chloebia gouldiae</name>
    <name type="common">Gouldian finch</name>
    <name type="synonym">Erythrura gouldiae</name>
    <dbReference type="NCBI Taxonomy" id="44316"/>
    <lineage>
        <taxon>Eukaryota</taxon>
        <taxon>Metazoa</taxon>
        <taxon>Chordata</taxon>
        <taxon>Craniata</taxon>
        <taxon>Vertebrata</taxon>
        <taxon>Euteleostomi</taxon>
        <taxon>Archelosauria</taxon>
        <taxon>Archosauria</taxon>
        <taxon>Dinosauria</taxon>
        <taxon>Saurischia</taxon>
        <taxon>Theropoda</taxon>
        <taxon>Coelurosauria</taxon>
        <taxon>Aves</taxon>
        <taxon>Neognathae</taxon>
        <taxon>Neoaves</taxon>
        <taxon>Telluraves</taxon>
        <taxon>Australaves</taxon>
        <taxon>Passeriformes</taxon>
        <taxon>Passeroidea</taxon>
        <taxon>Passeridae</taxon>
        <taxon>Chloebia</taxon>
    </lineage>
</organism>
<dbReference type="Proteomes" id="UP000276834">
    <property type="component" value="Unassembled WGS sequence"/>
</dbReference>
<proteinExistence type="predicted"/>
<gene>
    <name evidence="2" type="ORF">DV515_00001397</name>
</gene>
<feature type="compositionally biased region" description="Low complexity" evidence="1">
    <location>
        <begin position="120"/>
        <end position="135"/>
    </location>
</feature>
<protein>
    <submittedName>
        <fullName evidence="2">Uncharacterized protein</fullName>
    </submittedName>
</protein>
<evidence type="ECO:0000313" key="3">
    <source>
        <dbReference type="Proteomes" id="UP000276834"/>
    </source>
</evidence>
<evidence type="ECO:0000313" key="2">
    <source>
        <dbReference type="EMBL" id="RLW11386.1"/>
    </source>
</evidence>
<reference evidence="2 3" key="1">
    <citation type="journal article" date="2018" name="Proc. R. Soc. B">
        <title>A non-coding region near Follistatin controls head colour polymorphism in the Gouldian finch.</title>
        <authorList>
            <person name="Toomey M.B."/>
            <person name="Marques C.I."/>
            <person name="Andrade P."/>
            <person name="Araujo P.M."/>
            <person name="Sabatino S."/>
            <person name="Gazda M.A."/>
            <person name="Afonso S."/>
            <person name="Lopes R.J."/>
            <person name="Corbo J.C."/>
            <person name="Carneiro M."/>
        </authorList>
    </citation>
    <scope>NUCLEOTIDE SEQUENCE [LARGE SCALE GENOMIC DNA]</scope>
    <source>
        <strain evidence="2">Red01</strain>
        <tissue evidence="2">Muscle</tissue>
    </source>
</reference>
<dbReference type="EMBL" id="QUSF01000003">
    <property type="protein sequence ID" value="RLW11386.1"/>
    <property type="molecule type" value="Genomic_DNA"/>
</dbReference>
<feature type="region of interest" description="Disordered" evidence="1">
    <location>
        <begin position="19"/>
        <end position="45"/>
    </location>
</feature>
<feature type="region of interest" description="Disordered" evidence="1">
    <location>
        <begin position="96"/>
        <end position="135"/>
    </location>
</feature>
<sequence length="135" mass="14877">VQLQVTETEKGIAAAGMGRVRRDRNKSREEQKLRPCIPQKSSSTGIHIRLIQPPRHLPAILTLAFGAAPELSLGDNIRAPDRIEWQGFLTQLSSLPDSQPLAKRSSQPNMDPVLPDKTQASWKAASSFSSSLKLR</sequence>
<dbReference type="AlphaFoldDB" id="A0A3L8SZ14"/>
<accession>A0A3L8SZ14</accession>
<keyword evidence="3" id="KW-1185">Reference proteome</keyword>
<comment type="caution">
    <text evidence="2">The sequence shown here is derived from an EMBL/GenBank/DDBJ whole genome shotgun (WGS) entry which is preliminary data.</text>
</comment>
<evidence type="ECO:0000256" key="1">
    <source>
        <dbReference type="SAM" id="MobiDB-lite"/>
    </source>
</evidence>
<name>A0A3L8SZ14_CHLGU</name>